<name>A0A518V510_BRELA</name>
<proteinExistence type="predicted"/>
<gene>
    <name evidence="1" type="ORF">EEL30_06655</name>
</gene>
<dbReference type="AlphaFoldDB" id="A0A518V510"/>
<evidence type="ECO:0000313" key="1">
    <source>
        <dbReference type="EMBL" id="QDX92077.1"/>
    </source>
</evidence>
<evidence type="ECO:0008006" key="3">
    <source>
        <dbReference type="Google" id="ProtNLM"/>
    </source>
</evidence>
<dbReference type="OrthoDB" id="9812969at2"/>
<evidence type="ECO:0000313" key="2">
    <source>
        <dbReference type="Proteomes" id="UP000319432"/>
    </source>
</evidence>
<dbReference type="EMBL" id="CP033464">
    <property type="protein sequence ID" value="QDX92077.1"/>
    <property type="molecule type" value="Genomic_DNA"/>
</dbReference>
<dbReference type="Pfam" id="PF10934">
    <property type="entry name" value="Sheath_initiator"/>
    <property type="match status" value="1"/>
</dbReference>
<dbReference type="Proteomes" id="UP000319432">
    <property type="component" value="Chromosome"/>
</dbReference>
<organism evidence="1 2">
    <name type="scientific">Brevibacillus laterosporus</name>
    <name type="common">Bacillus laterosporus</name>
    <dbReference type="NCBI Taxonomy" id="1465"/>
    <lineage>
        <taxon>Bacteria</taxon>
        <taxon>Bacillati</taxon>
        <taxon>Bacillota</taxon>
        <taxon>Bacilli</taxon>
        <taxon>Bacillales</taxon>
        <taxon>Paenibacillaceae</taxon>
        <taxon>Brevibacillus</taxon>
    </lineage>
</organism>
<reference evidence="1 2" key="1">
    <citation type="submission" date="2018-11" db="EMBL/GenBank/DDBJ databases">
        <title>Phylogenetic determinants of toxin gene distribution in genomes of Brevibacillus laterosporus.</title>
        <authorList>
            <person name="Glare T.R."/>
            <person name="Durrant A."/>
            <person name="Berry C."/>
            <person name="Palma L."/>
            <person name="Ormskirk M."/>
            <person name="Cox M.O."/>
        </authorList>
    </citation>
    <scope>NUCLEOTIDE SEQUENCE [LARGE SCALE GENOMIC DNA]</scope>
    <source>
        <strain evidence="1 2">1821L</strain>
    </source>
</reference>
<dbReference type="InterPro" id="IPR020288">
    <property type="entry name" value="Sheath_initiator"/>
</dbReference>
<protein>
    <recommendedName>
        <fullName evidence="3">DUF2634 domain-containing protein</fullName>
    </recommendedName>
</protein>
<accession>A0A518V510</accession>
<sequence length="115" mass="13111">MKYREMVGGDYSMGRPFLSKAAAVGQAIYTRLKLLMEEWWEQLDDGLPLFQNILGASGHPDNLQAVDLLVQARIIETPHVSQITNFQSTYDNRTYFFQCNVETTFGETIPISITF</sequence>
<keyword evidence="2" id="KW-1185">Reference proteome</keyword>